<keyword evidence="9" id="KW-0206">Cytoskeleton</keyword>
<evidence type="ECO:0008006" key="19">
    <source>
        <dbReference type="Google" id="ProtNLM"/>
    </source>
</evidence>
<dbReference type="Proteomes" id="UP000007800">
    <property type="component" value="Unassembled WGS sequence"/>
</dbReference>
<dbReference type="AlphaFoldDB" id="C5K784"/>
<dbReference type="InParanoid" id="C5K784"/>
<dbReference type="InterPro" id="IPR036866">
    <property type="entry name" value="RibonucZ/Hydroxyglut_hydro"/>
</dbReference>
<protein>
    <recommendedName>
        <fullName evidence="19">Integrator complex subunit 11</fullName>
    </recommendedName>
</protein>
<dbReference type="InterPro" id="IPR022712">
    <property type="entry name" value="Beta_Casp"/>
</dbReference>
<dbReference type="PROSITE" id="PS50021">
    <property type="entry name" value="CH"/>
    <property type="match status" value="1"/>
</dbReference>
<dbReference type="Pfam" id="PF11718">
    <property type="entry name" value="CPSF73-100_C"/>
    <property type="match status" value="1"/>
</dbReference>
<name>C5K784_PERM5</name>
<dbReference type="GO" id="GO:0008017">
    <property type="term" value="F:microtubule binding"/>
    <property type="evidence" value="ECO:0007669"/>
    <property type="project" value="InterPro"/>
</dbReference>
<evidence type="ECO:0000256" key="12">
    <source>
        <dbReference type="PROSITE-ProRule" id="PRU00576"/>
    </source>
</evidence>
<gene>
    <name evidence="17" type="ORF">Pmar_PMAR012397</name>
</gene>
<dbReference type="SUPFAM" id="SSF140612">
    <property type="entry name" value="EB1 dimerisation domain-like"/>
    <property type="match status" value="1"/>
</dbReference>
<evidence type="ECO:0000256" key="13">
    <source>
        <dbReference type="SAM" id="MobiDB-lite"/>
    </source>
</evidence>
<dbReference type="SUPFAM" id="SSF56281">
    <property type="entry name" value="Metallo-hydrolase/oxidoreductase"/>
    <property type="match status" value="1"/>
</dbReference>
<evidence type="ECO:0000256" key="14">
    <source>
        <dbReference type="SAM" id="Phobius"/>
    </source>
</evidence>
<evidence type="ECO:0000256" key="8">
    <source>
        <dbReference type="ARBA" id="ARBA00022776"/>
    </source>
</evidence>
<keyword evidence="11" id="KW-0131">Cell cycle</keyword>
<dbReference type="Pfam" id="PF03271">
    <property type="entry name" value="EB1"/>
    <property type="match status" value="1"/>
</dbReference>
<evidence type="ECO:0000259" key="16">
    <source>
        <dbReference type="PROSITE" id="PS51230"/>
    </source>
</evidence>
<dbReference type="GO" id="GO:0006397">
    <property type="term" value="P:mRNA processing"/>
    <property type="evidence" value="ECO:0007669"/>
    <property type="project" value="UniProtKB-KW"/>
</dbReference>
<keyword evidence="10" id="KW-0539">Nucleus</keyword>
<dbReference type="InterPro" id="IPR011108">
    <property type="entry name" value="RMMBL"/>
</dbReference>
<evidence type="ECO:0000256" key="1">
    <source>
        <dbReference type="ARBA" id="ARBA00004123"/>
    </source>
</evidence>
<dbReference type="SUPFAM" id="SSF47576">
    <property type="entry name" value="Calponin-homology domain, CH-domain"/>
    <property type="match status" value="1"/>
</dbReference>
<dbReference type="Gene3D" id="1.20.5.1430">
    <property type="match status" value="1"/>
</dbReference>
<dbReference type="Pfam" id="PF07521">
    <property type="entry name" value="RMMBL"/>
    <property type="match status" value="1"/>
</dbReference>
<keyword evidence="14" id="KW-0812">Transmembrane</keyword>
<dbReference type="Gene3D" id="3.40.50.10890">
    <property type="match status" value="1"/>
</dbReference>
<dbReference type="EMBL" id="GG671079">
    <property type="protein sequence ID" value="EER19419.1"/>
    <property type="molecule type" value="Genomic_DNA"/>
</dbReference>
<dbReference type="PANTHER" id="PTHR10623">
    <property type="entry name" value="MICROTUBULE-ASSOCIATED PROTEIN RP/EB FAMILY MEMBER"/>
    <property type="match status" value="1"/>
</dbReference>
<keyword evidence="7 12" id="KW-0493">Microtubule</keyword>
<dbReference type="InterPro" id="IPR027328">
    <property type="entry name" value="MAPRE"/>
</dbReference>
<feature type="transmembrane region" description="Helical" evidence="14">
    <location>
        <begin position="450"/>
        <end position="471"/>
    </location>
</feature>
<evidence type="ECO:0000256" key="3">
    <source>
        <dbReference type="ARBA" id="ARBA00010729"/>
    </source>
</evidence>
<dbReference type="GO" id="GO:0005874">
    <property type="term" value="C:microtubule"/>
    <property type="evidence" value="ECO:0007669"/>
    <property type="project" value="UniProtKB-KW"/>
</dbReference>
<proteinExistence type="inferred from homology"/>
<feature type="region of interest" description="Disordered" evidence="13">
    <location>
        <begin position="162"/>
        <end position="190"/>
    </location>
</feature>
<accession>C5K784</accession>
<organism evidence="18">
    <name type="scientific">Perkinsus marinus (strain ATCC 50983 / TXsc)</name>
    <dbReference type="NCBI Taxonomy" id="423536"/>
    <lineage>
        <taxon>Eukaryota</taxon>
        <taxon>Sar</taxon>
        <taxon>Alveolata</taxon>
        <taxon>Perkinsozoa</taxon>
        <taxon>Perkinsea</taxon>
        <taxon>Perkinsida</taxon>
        <taxon>Perkinsidae</taxon>
        <taxon>Perkinsus</taxon>
    </lineage>
</organism>
<feature type="domain" description="Calponin-homology (CH)" evidence="15">
    <location>
        <begin position="500"/>
        <end position="630"/>
    </location>
</feature>
<comment type="similarity">
    <text evidence="3">Belongs to the MAPRE family.</text>
</comment>
<comment type="subcellular location">
    <subcellularLocation>
        <location evidence="2">Cytoplasm</location>
        <location evidence="2">Cytoskeleton</location>
    </subcellularLocation>
    <subcellularLocation>
        <location evidence="1">Nucleus</location>
    </subcellularLocation>
</comment>
<evidence type="ECO:0000256" key="9">
    <source>
        <dbReference type="ARBA" id="ARBA00023212"/>
    </source>
</evidence>
<dbReference type="GO" id="GO:0051301">
    <property type="term" value="P:cell division"/>
    <property type="evidence" value="ECO:0007669"/>
    <property type="project" value="UniProtKB-KW"/>
</dbReference>
<dbReference type="InterPro" id="IPR036872">
    <property type="entry name" value="CH_dom_sf"/>
</dbReference>
<sequence length="802" mass="88426">MPDNSCKEWEDVVLAPGMPCVVMAAPGMLQSGTSRELFEQWAPDPKNGVIITGYSVSGTLAHDLQNDPDTLTLTDGRKLPVRCSTKTISFSAHSDYGQTRDFIQALNVPHVCLVHGEQTLMRRLQDKLGLDFPGTSCNTPANTQSVEIQFMTRRAFASAVGRVADADEKPQRSNKRSRQLGSSTALLVEDPASGNDSQLLLSADTAAEEIPDFTSIKTAKLQMSVKLTAVSGFDLPTFANEAVTQLFEDVDVMSAKTAREVHEGDSTGIVVSGLVYVHQKKSAGEGNLSSSMITVRWAASPMADLVADSLLLLLMDSACTPVEGSDRREAVSIQEESSEKVFKKMVEVVKTILHDNVGPVEEVDITRGLLRATIVGSKPEQAIEVNTLEREVHLVGAPPPPPPGDTTPKLSPYEELVNNVRGHLRRAMVIFEPVEPIRPLDRAADVWTAYWPYIVLTLVLGVCGYLATIIFEDYRKQSTATSEFLQATGGTGEYEIDLPEEELNAYLDFKEKVLQEYLVKEGKGRVISDLDAPEMMRIIRHEIPESDRVEQCASGAVYCQIIDSVFPGRVPLKKVNWMAKVDYEYVHNYKILQRAFDQCNIAKHIDVDKLCKGKFQDNLEFLQWMKAFYDGAVSADIAMSYDPVGRRQGCQLPPWAANAAPPSLVNKENYACRNGGAARPVGRPAGGMKTKGAFPCTGGVRQVQVDPTRFVTIEEYEELKESALCLERERDFYFGKLRQVEILLQDVDVSQKSTGELKEMVQSILFASEEEGELIGEELGMDEGMHGEHADAFEEGPMEAVM</sequence>
<dbReference type="Pfam" id="PF00307">
    <property type="entry name" value="CH"/>
    <property type="match status" value="1"/>
</dbReference>
<evidence type="ECO:0000259" key="15">
    <source>
        <dbReference type="PROSITE" id="PS50021"/>
    </source>
</evidence>
<dbReference type="RefSeq" id="XP_002787623.1">
    <property type="nucleotide sequence ID" value="XM_002787577.1"/>
</dbReference>
<dbReference type="Gene3D" id="3.60.15.10">
    <property type="entry name" value="Ribonuclease Z/Hydroxyacylglutathione hydrolase-like"/>
    <property type="match status" value="1"/>
</dbReference>
<dbReference type="Pfam" id="PF10996">
    <property type="entry name" value="Beta-Casp"/>
    <property type="match status" value="1"/>
</dbReference>
<evidence type="ECO:0000256" key="2">
    <source>
        <dbReference type="ARBA" id="ARBA00004245"/>
    </source>
</evidence>
<dbReference type="Gene3D" id="1.10.418.10">
    <property type="entry name" value="Calponin-like domain"/>
    <property type="match status" value="1"/>
</dbReference>
<keyword evidence="18" id="KW-1185">Reference proteome</keyword>
<feature type="domain" description="EB1 C-terminal" evidence="16">
    <location>
        <begin position="701"/>
        <end position="774"/>
    </location>
</feature>
<dbReference type="InterPro" id="IPR004953">
    <property type="entry name" value="EB1_C"/>
</dbReference>
<evidence type="ECO:0000256" key="5">
    <source>
        <dbReference type="ARBA" id="ARBA00022618"/>
    </source>
</evidence>
<dbReference type="PROSITE" id="PS51230">
    <property type="entry name" value="EB1_C"/>
    <property type="match status" value="1"/>
</dbReference>
<dbReference type="OrthoDB" id="2119228at2759"/>
<evidence type="ECO:0000256" key="11">
    <source>
        <dbReference type="ARBA" id="ARBA00023306"/>
    </source>
</evidence>
<keyword evidence="14" id="KW-0472">Membrane</keyword>
<dbReference type="GO" id="GO:0005634">
    <property type="term" value="C:nucleus"/>
    <property type="evidence" value="ECO:0007669"/>
    <property type="project" value="UniProtKB-SubCell"/>
</dbReference>
<dbReference type="InterPro" id="IPR036133">
    <property type="entry name" value="EB1_C_sf"/>
</dbReference>
<reference evidence="17 18" key="1">
    <citation type="submission" date="2008-07" db="EMBL/GenBank/DDBJ databases">
        <authorList>
            <person name="El-Sayed N."/>
            <person name="Caler E."/>
            <person name="Inman J."/>
            <person name="Amedeo P."/>
            <person name="Hass B."/>
            <person name="Wortman J."/>
        </authorList>
    </citation>
    <scope>NUCLEOTIDE SEQUENCE [LARGE SCALE GENOMIC DNA]</scope>
    <source>
        <strain evidence="18">ATCC 50983 / TXsc</strain>
    </source>
</reference>
<evidence type="ECO:0000256" key="4">
    <source>
        <dbReference type="ARBA" id="ARBA00022490"/>
    </source>
</evidence>
<evidence type="ECO:0000256" key="10">
    <source>
        <dbReference type="ARBA" id="ARBA00023242"/>
    </source>
</evidence>
<keyword evidence="8" id="KW-0498">Mitosis</keyword>
<evidence type="ECO:0000256" key="7">
    <source>
        <dbReference type="ARBA" id="ARBA00022701"/>
    </source>
</evidence>
<dbReference type="GeneID" id="9039680"/>
<evidence type="ECO:0000313" key="17">
    <source>
        <dbReference type="EMBL" id="EER19419.1"/>
    </source>
</evidence>
<keyword evidence="14" id="KW-1133">Transmembrane helix</keyword>
<evidence type="ECO:0000256" key="6">
    <source>
        <dbReference type="ARBA" id="ARBA00022664"/>
    </source>
</evidence>
<dbReference type="InterPro" id="IPR001715">
    <property type="entry name" value="CH_dom"/>
</dbReference>
<keyword evidence="6" id="KW-0507">mRNA processing</keyword>
<dbReference type="InterPro" id="IPR021718">
    <property type="entry name" value="CPSF73-100_C"/>
</dbReference>
<evidence type="ECO:0000313" key="18">
    <source>
        <dbReference type="Proteomes" id="UP000007800"/>
    </source>
</evidence>
<dbReference type="FunFam" id="1.10.418.10:FF:000028">
    <property type="entry name" value="RP/EB family microtubule-associated protein"/>
    <property type="match status" value="1"/>
</dbReference>
<keyword evidence="5" id="KW-0132">Cell division</keyword>
<keyword evidence="4" id="KW-0963">Cytoplasm</keyword>